<name>A0AAV2E4B7_9ROSI</name>
<sequence>MKKDRLDSGLEYGDFQSKKGNGRMPAQREGKAHVGGGEMKGKQAAIKTRMDGKAPVFERGTKGVKAATKTQVDRGSLSMDSGRKKTYMVFDEVVDDLLSSPSPQTFPSRKVQPNLSASIDDDSEKMVLEGYVSDFE</sequence>
<evidence type="ECO:0000313" key="2">
    <source>
        <dbReference type="EMBL" id="CAL1380593.1"/>
    </source>
</evidence>
<dbReference type="EMBL" id="OZ034817">
    <property type="protein sequence ID" value="CAL1380593.1"/>
    <property type="molecule type" value="Genomic_DNA"/>
</dbReference>
<organism evidence="2 3">
    <name type="scientific">Linum trigynum</name>
    <dbReference type="NCBI Taxonomy" id="586398"/>
    <lineage>
        <taxon>Eukaryota</taxon>
        <taxon>Viridiplantae</taxon>
        <taxon>Streptophyta</taxon>
        <taxon>Embryophyta</taxon>
        <taxon>Tracheophyta</taxon>
        <taxon>Spermatophyta</taxon>
        <taxon>Magnoliopsida</taxon>
        <taxon>eudicotyledons</taxon>
        <taxon>Gunneridae</taxon>
        <taxon>Pentapetalae</taxon>
        <taxon>rosids</taxon>
        <taxon>fabids</taxon>
        <taxon>Malpighiales</taxon>
        <taxon>Linaceae</taxon>
        <taxon>Linum</taxon>
    </lineage>
</organism>
<protein>
    <submittedName>
        <fullName evidence="2">Uncharacterized protein</fullName>
    </submittedName>
</protein>
<feature type="region of interest" description="Disordered" evidence="1">
    <location>
        <begin position="1"/>
        <end position="54"/>
    </location>
</feature>
<keyword evidence="3" id="KW-1185">Reference proteome</keyword>
<evidence type="ECO:0000313" key="3">
    <source>
        <dbReference type="Proteomes" id="UP001497516"/>
    </source>
</evidence>
<evidence type="ECO:0000256" key="1">
    <source>
        <dbReference type="SAM" id="MobiDB-lite"/>
    </source>
</evidence>
<dbReference type="Proteomes" id="UP001497516">
    <property type="component" value="Chromosome 4"/>
</dbReference>
<dbReference type="AlphaFoldDB" id="A0AAV2E4B7"/>
<accession>A0AAV2E4B7</accession>
<proteinExistence type="predicted"/>
<reference evidence="2 3" key="1">
    <citation type="submission" date="2024-04" db="EMBL/GenBank/DDBJ databases">
        <authorList>
            <person name="Fracassetti M."/>
        </authorList>
    </citation>
    <scope>NUCLEOTIDE SEQUENCE [LARGE SCALE GENOMIC DNA]</scope>
</reference>
<gene>
    <name evidence="2" type="ORF">LTRI10_LOCUS22025</name>
</gene>